<feature type="domain" description="Transposase IS4-like" evidence="1">
    <location>
        <begin position="61"/>
        <end position="204"/>
    </location>
</feature>
<gene>
    <name evidence="3" type="ORF">ACFFTL_16355</name>
</gene>
<reference evidence="3 4" key="1">
    <citation type="submission" date="2024-09" db="EMBL/GenBank/DDBJ databases">
        <authorList>
            <person name="Sun Q."/>
            <person name="Mori K."/>
        </authorList>
    </citation>
    <scope>NUCLEOTIDE SEQUENCE [LARGE SCALE GENOMIC DNA]</scope>
    <source>
        <strain evidence="3 4">JCM 3331</strain>
    </source>
</reference>
<feature type="non-terminal residue" evidence="3">
    <location>
        <position position="1"/>
    </location>
</feature>
<evidence type="ECO:0000313" key="4">
    <source>
        <dbReference type="Proteomes" id="UP001589710"/>
    </source>
</evidence>
<accession>A0ABV5R7M3</accession>
<feature type="domain" description="Insertion element IS402-like" evidence="2">
    <location>
        <begin position="1"/>
        <end position="43"/>
    </location>
</feature>
<dbReference type="Pfam" id="PF01609">
    <property type="entry name" value="DDE_Tnp_1"/>
    <property type="match status" value="1"/>
</dbReference>
<protein>
    <submittedName>
        <fullName evidence="3">IS5 family transposase</fullName>
    </submittedName>
</protein>
<dbReference type="NCBIfam" id="NF033580">
    <property type="entry name" value="transpos_IS5_3"/>
    <property type="match status" value="1"/>
</dbReference>
<dbReference type="RefSeq" id="WP_386143944.1">
    <property type="nucleotide sequence ID" value="NZ_JBHMCG010000074.1"/>
</dbReference>
<dbReference type="PANTHER" id="PTHR30007">
    <property type="entry name" value="PHP DOMAIN PROTEIN"/>
    <property type="match status" value="1"/>
</dbReference>
<sequence>NAVLYVARTGVAWRYLPHDFPPHTTVYGYFRAWEADGTAEEIHDTMREQLRRKKGRRILPTAAVIDARTVKASPNAPESTQGYDGGKRIKGRKRHIATDTLGLLLVLIITAAGVQDTNGGKLVADALAAKLPTVTKAWVDAGYKSKMITHAAGLGIEVEVVSRAAEQKGFVVQKVRWRVEQTFGIMSRYRRLHRDYEALPERSRSMIHWAMVNSMVSRLTASPSQIGQYLRPKPPAAA</sequence>
<dbReference type="PANTHER" id="PTHR30007:SF0">
    <property type="entry name" value="TRANSPOSASE"/>
    <property type="match status" value="1"/>
</dbReference>
<proteinExistence type="predicted"/>
<dbReference type="InterPro" id="IPR025161">
    <property type="entry name" value="IS402-like_dom"/>
</dbReference>
<organism evidence="3 4">
    <name type="scientific">Streptomyces yanii</name>
    <dbReference type="NCBI Taxonomy" id="78510"/>
    <lineage>
        <taxon>Bacteria</taxon>
        <taxon>Bacillati</taxon>
        <taxon>Actinomycetota</taxon>
        <taxon>Actinomycetes</taxon>
        <taxon>Kitasatosporales</taxon>
        <taxon>Streptomycetaceae</taxon>
        <taxon>Streptomyces</taxon>
    </lineage>
</organism>
<keyword evidence="4" id="KW-1185">Reference proteome</keyword>
<evidence type="ECO:0000259" key="1">
    <source>
        <dbReference type="Pfam" id="PF01609"/>
    </source>
</evidence>
<dbReference type="Proteomes" id="UP001589710">
    <property type="component" value="Unassembled WGS sequence"/>
</dbReference>
<dbReference type="InterPro" id="IPR002559">
    <property type="entry name" value="Transposase_11"/>
</dbReference>
<dbReference type="EMBL" id="JBHMCG010000074">
    <property type="protein sequence ID" value="MFB9573840.1"/>
    <property type="molecule type" value="Genomic_DNA"/>
</dbReference>
<comment type="caution">
    <text evidence="3">The sequence shown here is derived from an EMBL/GenBank/DDBJ whole genome shotgun (WGS) entry which is preliminary data.</text>
</comment>
<evidence type="ECO:0000313" key="3">
    <source>
        <dbReference type="EMBL" id="MFB9573840.1"/>
    </source>
</evidence>
<evidence type="ECO:0000259" key="2">
    <source>
        <dbReference type="Pfam" id="PF13340"/>
    </source>
</evidence>
<dbReference type="Pfam" id="PF13340">
    <property type="entry name" value="DUF4096"/>
    <property type="match status" value="1"/>
</dbReference>
<name>A0ABV5R7M3_9ACTN</name>